<feature type="region of interest" description="Disordered" evidence="1">
    <location>
        <begin position="39"/>
        <end position="74"/>
    </location>
</feature>
<protein>
    <submittedName>
        <fullName evidence="3">M23 family metallopeptidase</fullName>
        <ecNumber evidence="3">3.4.-.-</ecNumber>
    </submittedName>
</protein>
<dbReference type="GO" id="GO:0016787">
    <property type="term" value="F:hydrolase activity"/>
    <property type="evidence" value="ECO:0007669"/>
    <property type="project" value="UniProtKB-KW"/>
</dbReference>
<dbReference type="EC" id="3.4.-.-" evidence="3"/>
<dbReference type="CDD" id="cd12797">
    <property type="entry name" value="M23_peptidase"/>
    <property type="match status" value="1"/>
</dbReference>
<gene>
    <name evidence="3" type="ORF">RNC47_34080</name>
</gene>
<dbReference type="Proteomes" id="UP001183420">
    <property type="component" value="Unassembled WGS sequence"/>
</dbReference>
<reference evidence="4" key="1">
    <citation type="submission" date="2023-07" db="EMBL/GenBank/DDBJ databases">
        <title>30 novel species of actinomycetes from the DSMZ collection.</title>
        <authorList>
            <person name="Nouioui I."/>
        </authorList>
    </citation>
    <scope>NUCLEOTIDE SEQUENCE [LARGE SCALE GENOMIC DNA]</scope>
    <source>
        <strain evidence="4">DSM 44918</strain>
    </source>
</reference>
<feature type="domain" description="M23ase beta-sheet core" evidence="2">
    <location>
        <begin position="116"/>
        <end position="213"/>
    </location>
</feature>
<evidence type="ECO:0000259" key="2">
    <source>
        <dbReference type="Pfam" id="PF01551"/>
    </source>
</evidence>
<evidence type="ECO:0000313" key="4">
    <source>
        <dbReference type="Proteomes" id="UP001183420"/>
    </source>
</evidence>
<keyword evidence="3" id="KW-0378">Hydrolase</keyword>
<feature type="region of interest" description="Disordered" evidence="1">
    <location>
        <begin position="227"/>
        <end position="246"/>
    </location>
</feature>
<proteinExistence type="predicted"/>
<dbReference type="PANTHER" id="PTHR21666">
    <property type="entry name" value="PEPTIDASE-RELATED"/>
    <property type="match status" value="1"/>
</dbReference>
<dbReference type="SUPFAM" id="SSF51261">
    <property type="entry name" value="Duplicated hybrid motif"/>
    <property type="match status" value="1"/>
</dbReference>
<comment type="caution">
    <text evidence="3">The sequence shown here is derived from an EMBL/GenBank/DDBJ whole genome shotgun (WGS) entry which is preliminary data.</text>
</comment>
<dbReference type="Gene3D" id="2.70.70.10">
    <property type="entry name" value="Glucose Permease (Domain IIA)"/>
    <property type="match status" value="1"/>
</dbReference>
<dbReference type="PANTHER" id="PTHR21666:SF270">
    <property type="entry name" value="MUREIN HYDROLASE ACTIVATOR ENVC"/>
    <property type="match status" value="1"/>
</dbReference>
<organism evidence="3 4">
    <name type="scientific">Streptomyces millisiae</name>
    <dbReference type="NCBI Taxonomy" id="3075542"/>
    <lineage>
        <taxon>Bacteria</taxon>
        <taxon>Bacillati</taxon>
        <taxon>Actinomycetota</taxon>
        <taxon>Actinomycetes</taxon>
        <taxon>Kitasatosporales</taxon>
        <taxon>Streptomycetaceae</taxon>
        <taxon>Streptomyces</taxon>
    </lineage>
</organism>
<evidence type="ECO:0000256" key="1">
    <source>
        <dbReference type="SAM" id="MobiDB-lite"/>
    </source>
</evidence>
<dbReference type="EMBL" id="JAVREM010000101">
    <property type="protein sequence ID" value="MDT0323343.1"/>
    <property type="molecule type" value="Genomic_DNA"/>
</dbReference>
<sequence length="246" mass="25111">MRRHRTSVPARLARRALGGATLGAVVLVGPWTVTAAGQEPGERALPARAPQHSPDVRTLAHPGPPSAARRAASGPLPVFDAGRPETTEAPGGWTSPVTGFPMTARYAQPGGWAAGHHTGVDFATPVGTPVHSVGPGTVLVAEDSGSYGRHVVTRMADGRFALYAHLDEIAVTAGQSVEGGTRIGDSGNTGNSTGPHLHFEVRAGRAYGTDVDPIAYLAAHGVAVDERGEVSRTAPAAGSRDAAPPA</sequence>
<dbReference type="InterPro" id="IPR050570">
    <property type="entry name" value="Cell_wall_metabolism_enzyme"/>
</dbReference>
<name>A0ABU2M194_9ACTN</name>
<accession>A0ABU2M194</accession>
<dbReference type="RefSeq" id="WP_311604505.1">
    <property type="nucleotide sequence ID" value="NZ_JAVREM010000101.1"/>
</dbReference>
<evidence type="ECO:0000313" key="3">
    <source>
        <dbReference type="EMBL" id="MDT0323343.1"/>
    </source>
</evidence>
<dbReference type="Pfam" id="PF01551">
    <property type="entry name" value="Peptidase_M23"/>
    <property type="match status" value="1"/>
</dbReference>
<dbReference type="InterPro" id="IPR011055">
    <property type="entry name" value="Dup_hybrid_motif"/>
</dbReference>
<keyword evidence="4" id="KW-1185">Reference proteome</keyword>
<dbReference type="InterPro" id="IPR016047">
    <property type="entry name" value="M23ase_b-sheet_dom"/>
</dbReference>